<evidence type="ECO:0000256" key="1">
    <source>
        <dbReference type="SAM" id="MobiDB-lite"/>
    </source>
</evidence>
<dbReference type="InterPro" id="IPR004939">
    <property type="entry name" value="APC_su10/DOC_dom"/>
</dbReference>
<gene>
    <name evidence="4" type="primary">LOC103369567</name>
</gene>
<evidence type="ECO:0000259" key="2">
    <source>
        <dbReference type="PROSITE" id="PS51284"/>
    </source>
</evidence>
<sequence length="443" mass="49860">MTAFISDREVVQLFIRFLYRLASLNKDYAVVMCRLGTKEALVKALDKHSTNLLLVTELRDLITDCEKYASLYKKMTTSVLAGCIQMVLGQIEEHRRSHQPINIPFFDVFLRNLCQGSSVELKEDKCWEKVEVSSNHHRANKLTDKNPKTYWESNGCTGSHFINIYMHKGVVIRQLAILVASEDSSYMPARILVLGGDDPTNINTELNTVNVTPSASRVVLLENMTRFWSIIQIRVKRCQQGGIDTRVHGFEVLGPKPTFWPVFKEQLCCRTYLFYSTKAHTWCQEVMEDKTQLLQLFNNRYSCGVFAVYPESSAFSPLSWLLSEYLDNAESARRCKSRAAIFNSRVRRLTHLLVHVDTSRSDGEELKPPVKSKGLNRSKELKNGKEGKNKDSATASSSTSSSSAKPKVKSSSSIAGIALCWQGVVQRQVCHTSCSAPSSLPVA</sequence>
<dbReference type="SMART" id="SM01337">
    <property type="entry name" value="APC10"/>
    <property type="match status" value="1"/>
</dbReference>
<feature type="compositionally biased region" description="Basic and acidic residues" evidence="1">
    <location>
        <begin position="377"/>
        <end position="391"/>
    </location>
</feature>
<evidence type="ECO:0000313" key="4">
    <source>
        <dbReference type="RefSeq" id="XP_008296537.1"/>
    </source>
</evidence>
<dbReference type="SUPFAM" id="SSF49785">
    <property type="entry name" value="Galactose-binding domain-like"/>
    <property type="match status" value="1"/>
</dbReference>
<dbReference type="Pfam" id="PF03256">
    <property type="entry name" value="ANAPC10"/>
    <property type="match status" value="1"/>
</dbReference>
<proteinExistence type="predicted"/>
<dbReference type="Pfam" id="PF24742">
    <property type="entry name" value="ARM_CUL7_CUL9"/>
    <property type="match status" value="1"/>
</dbReference>
<dbReference type="InterPro" id="IPR056405">
    <property type="entry name" value="ARM_CUL7_CUL9"/>
</dbReference>
<dbReference type="InterPro" id="IPR008979">
    <property type="entry name" value="Galactose-bd-like_sf"/>
</dbReference>
<dbReference type="PROSITE" id="PS51284">
    <property type="entry name" value="DOC"/>
    <property type="match status" value="1"/>
</dbReference>
<feature type="domain" description="DOC" evidence="2">
    <location>
        <begin position="100"/>
        <end position="279"/>
    </location>
</feature>
<dbReference type="RefSeq" id="XP_008296537.1">
    <property type="nucleotide sequence ID" value="XM_008298315.1"/>
</dbReference>
<feature type="region of interest" description="Disordered" evidence="1">
    <location>
        <begin position="360"/>
        <end position="411"/>
    </location>
</feature>
<dbReference type="Proteomes" id="UP000694891">
    <property type="component" value="Unplaced"/>
</dbReference>
<dbReference type="GeneID" id="103369567"/>
<feature type="compositionally biased region" description="Low complexity" evidence="1">
    <location>
        <begin position="392"/>
        <end position="411"/>
    </location>
</feature>
<keyword evidence="3" id="KW-1185">Reference proteome</keyword>
<reference evidence="4" key="1">
    <citation type="submission" date="2025-08" db="UniProtKB">
        <authorList>
            <consortium name="RefSeq"/>
        </authorList>
    </citation>
    <scope>IDENTIFICATION</scope>
</reference>
<dbReference type="PANTHER" id="PTHR22771">
    <property type="entry name" value="CULLIN AND GALACTOSE-BINDING DOMAIN-CONTAINING"/>
    <property type="match status" value="1"/>
</dbReference>
<dbReference type="InterPro" id="IPR045093">
    <property type="entry name" value="Cullin"/>
</dbReference>
<evidence type="ECO:0000313" key="3">
    <source>
        <dbReference type="Proteomes" id="UP000694891"/>
    </source>
</evidence>
<organism evidence="3 4">
    <name type="scientific">Stegastes partitus</name>
    <name type="common">bicolor damselfish</name>
    <dbReference type="NCBI Taxonomy" id="144197"/>
    <lineage>
        <taxon>Eukaryota</taxon>
        <taxon>Metazoa</taxon>
        <taxon>Chordata</taxon>
        <taxon>Craniata</taxon>
        <taxon>Vertebrata</taxon>
        <taxon>Euteleostomi</taxon>
        <taxon>Actinopterygii</taxon>
        <taxon>Neopterygii</taxon>
        <taxon>Teleostei</taxon>
        <taxon>Neoteleostei</taxon>
        <taxon>Acanthomorphata</taxon>
        <taxon>Ovalentaria</taxon>
        <taxon>Pomacentridae</taxon>
        <taxon>Stegastes</taxon>
    </lineage>
</organism>
<protein>
    <submittedName>
        <fullName evidence="4">Cullin-7</fullName>
    </submittedName>
</protein>
<accession>A0A9Y4NFV9</accession>
<dbReference type="PANTHER" id="PTHR22771:SF4">
    <property type="entry name" value="CULLIN 7-RELATED"/>
    <property type="match status" value="1"/>
</dbReference>
<name>A0A9Y4NFV9_9TELE</name>
<dbReference type="AlphaFoldDB" id="A0A9Y4NFV9"/>
<dbReference type="Gene3D" id="2.60.120.260">
    <property type="entry name" value="Galactose-binding domain-like"/>
    <property type="match status" value="1"/>
</dbReference>